<evidence type="ECO:0000313" key="1">
    <source>
        <dbReference type="EMBL" id="KOA48440.1"/>
    </source>
</evidence>
<dbReference type="AlphaFoldDB" id="A0AB34T7M5"/>
<dbReference type="RefSeq" id="WP_154708457.1">
    <property type="nucleotide sequence ID" value="NZ_AWFK01000015.1"/>
</dbReference>
<organism evidence="1 2">
    <name type="scientific">Bifidobacterium animalis subsp. animalis MCC 0483</name>
    <dbReference type="NCBI Taxonomy" id="1365955"/>
    <lineage>
        <taxon>Bacteria</taxon>
        <taxon>Bacillati</taxon>
        <taxon>Actinomycetota</taxon>
        <taxon>Actinomycetes</taxon>
        <taxon>Bifidobacteriales</taxon>
        <taxon>Bifidobacteriaceae</taxon>
        <taxon>Bifidobacterium</taxon>
    </lineage>
</organism>
<reference evidence="1 2" key="1">
    <citation type="journal article" date="2015" name="Int J Genomics">
        <title>Comparative Genomics Revealed Genetic Diversity and Species/Strain-Level Differences in Carbohydrate Metabolism of Three Probiotic Bifidobacterial Species.</title>
        <authorList>
            <person name="Odamaki T."/>
            <person name="Horigome A."/>
            <person name="Sugahara H."/>
            <person name="Hashikura N."/>
            <person name="Minami J."/>
            <person name="Xiao J.Z."/>
            <person name="Abe F."/>
        </authorList>
    </citation>
    <scope>NUCLEOTIDE SEQUENCE [LARGE SCALE GENOMIC DNA]</scope>
    <source>
        <strain evidence="1 2">MCC 0483</strain>
    </source>
</reference>
<gene>
    <name evidence="1" type="ORF">BAAM0483_08115</name>
</gene>
<proteinExistence type="predicted"/>
<comment type="caution">
    <text evidence="1">The sequence shown here is derived from an EMBL/GenBank/DDBJ whole genome shotgun (WGS) entry which is preliminary data.</text>
</comment>
<sequence>MGWFSNDDDNNYQVVAKHMLGPDEVLISGVSMEEAEQYRNSYSGSGDIVITHC</sequence>
<protein>
    <submittedName>
        <fullName evidence="1">Uncharacterized protein</fullName>
    </submittedName>
</protein>
<evidence type="ECO:0000313" key="2">
    <source>
        <dbReference type="Proteomes" id="UP000037239"/>
    </source>
</evidence>
<dbReference type="Proteomes" id="UP000037239">
    <property type="component" value="Unassembled WGS sequence"/>
</dbReference>
<accession>A0AB34T7M5</accession>
<name>A0AB34T7M5_9BIFI</name>
<dbReference type="EMBL" id="AWFK01000015">
    <property type="protein sequence ID" value="KOA48440.1"/>
    <property type="molecule type" value="Genomic_DNA"/>
</dbReference>